<reference evidence="1" key="1">
    <citation type="submission" date="2022-03" db="EMBL/GenBank/DDBJ databases">
        <title>Draft genome sequence of Aduncisulcus paluster, a free-living microaerophilic Fornicata.</title>
        <authorList>
            <person name="Yuyama I."/>
            <person name="Kume K."/>
            <person name="Tamura T."/>
            <person name="Inagaki Y."/>
            <person name="Hashimoto T."/>
        </authorList>
    </citation>
    <scope>NUCLEOTIDE SEQUENCE</scope>
    <source>
        <strain evidence="1">NY0171</strain>
    </source>
</reference>
<sequence length="402" mass="44933">SFYVHTSNGDGNYQPDRLKITFSEEGGVEHATTPDSTARNDGWSVIPCPSRRKIERIELSIESNHDGGCDCRVRNIAVEQLKGVLEEDKKQIHLKSLAKDFLKIIPSVILGKDEKEEKPQLIAEEKEGIPPDCSVKCSSISLPAHEIILRCRISNFDKFWDDSARVLDLSQYDDVSIRGILMYVYSGCADLIIASLLKSMAEVEDEKCEDKADMVSSVSSELLKKAIKSTQHLYSIAKDLGVIGVLEFCHDFIARNLKPSELDIETVKFVIETKSEILHEIVAAFILHLPFPKMKALLAQIDDSSVRKMVELHLKSEIKVDEDESAASSTGEQDIIGDVIVKPWDDFKEGMRVHLRLSSLTNENLFYGIGTISSISESDVIVDFIDIKQVTIPKIELGKVVE</sequence>
<feature type="non-terminal residue" evidence="1">
    <location>
        <position position="1"/>
    </location>
</feature>
<gene>
    <name evidence="1" type="ORF">ADUPG1_001011</name>
</gene>
<keyword evidence="2" id="KW-1185">Reference proteome</keyword>
<evidence type="ECO:0000313" key="1">
    <source>
        <dbReference type="EMBL" id="GKT29037.1"/>
    </source>
</evidence>
<name>A0ABQ5KAT9_9EUKA</name>
<evidence type="ECO:0008006" key="3">
    <source>
        <dbReference type="Google" id="ProtNLM"/>
    </source>
</evidence>
<protein>
    <recommendedName>
        <fullName evidence="3">BTB/POZ domain-containing protein</fullName>
    </recommendedName>
</protein>
<comment type="caution">
    <text evidence="1">The sequence shown here is derived from an EMBL/GenBank/DDBJ whole genome shotgun (WGS) entry which is preliminary data.</text>
</comment>
<dbReference type="Proteomes" id="UP001057375">
    <property type="component" value="Unassembled WGS sequence"/>
</dbReference>
<proteinExistence type="predicted"/>
<evidence type="ECO:0000313" key="2">
    <source>
        <dbReference type="Proteomes" id="UP001057375"/>
    </source>
</evidence>
<organism evidence="1 2">
    <name type="scientific">Aduncisulcus paluster</name>
    <dbReference type="NCBI Taxonomy" id="2918883"/>
    <lineage>
        <taxon>Eukaryota</taxon>
        <taxon>Metamonada</taxon>
        <taxon>Carpediemonas-like organisms</taxon>
        <taxon>Aduncisulcus</taxon>
    </lineage>
</organism>
<dbReference type="Gene3D" id="3.30.710.10">
    <property type="entry name" value="Potassium Channel Kv1.1, Chain A"/>
    <property type="match status" value="1"/>
</dbReference>
<dbReference type="Gene3D" id="2.60.120.260">
    <property type="entry name" value="Galactose-binding domain-like"/>
    <property type="match status" value="1"/>
</dbReference>
<dbReference type="InterPro" id="IPR011333">
    <property type="entry name" value="SKP1/BTB/POZ_sf"/>
</dbReference>
<accession>A0ABQ5KAT9</accession>
<dbReference type="EMBL" id="BQXS01000619">
    <property type="protein sequence ID" value="GKT29037.1"/>
    <property type="molecule type" value="Genomic_DNA"/>
</dbReference>